<comment type="subcellular location">
    <subcellularLocation>
        <location evidence="7">Membrane</location>
        <topology evidence="7">Single-pass type II membrane protein</topology>
    </subcellularLocation>
</comment>
<dbReference type="InterPro" id="IPR036286">
    <property type="entry name" value="LexA/Signal_pep-like_sf"/>
</dbReference>
<dbReference type="SUPFAM" id="SSF51306">
    <property type="entry name" value="LexA/Signal peptidase"/>
    <property type="match status" value="1"/>
</dbReference>
<feature type="active site" evidence="6">
    <location>
        <position position="138"/>
    </location>
</feature>
<dbReference type="PANTHER" id="PTHR43390">
    <property type="entry name" value="SIGNAL PEPTIDASE I"/>
    <property type="match status" value="1"/>
</dbReference>
<feature type="transmembrane region" description="Helical" evidence="7">
    <location>
        <begin position="9"/>
        <end position="28"/>
    </location>
</feature>
<dbReference type="InterPro" id="IPR019533">
    <property type="entry name" value="Peptidase_S26"/>
</dbReference>
<dbReference type="GO" id="GO:0009003">
    <property type="term" value="F:signal peptidase activity"/>
    <property type="evidence" value="ECO:0007669"/>
    <property type="project" value="UniProtKB-EC"/>
</dbReference>
<evidence type="ECO:0000256" key="4">
    <source>
        <dbReference type="ARBA" id="ARBA00019232"/>
    </source>
</evidence>
<dbReference type="InterPro" id="IPR000223">
    <property type="entry name" value="Pept_S26A_signal_pept_1"/>
</dbReference>
<keyword evidence="5 7" id="KW-0378">Hydrolase</keyword>
<dbReference type="GO" id="GO:0016020">
    <property type="term" value="C:membrane"/>
    <property type="evidence" value="ECO:0007669"/>
    <property type="project" value="UniProtKB-SubCell"/>
</dbReference>
<evidence type="ECO:0000259" key="8">
    <source>
        <dbReference type="Pfam" id="PF10502"/>
    </source>
</evidence>
<dbReference type="PANTHER" id="PTHR43390:SF1">
    <property type="entry name" value="CHLOROPLAST PROCESSING PEPTIDASE"/>
    <property type="match status" value="1"/>
</dbReference>
<proteinExistence type="inferred from homology"/>
<accession>A0AAE3MA93</accession>
<keyword evidence="7" id="KW-1133">Transmembrane helix</keyword>
<keyword evidence="7" id="KW-0472">Membrane</keyword>
<comment type="caution">
    <text evidence="9">The sequence shown here is derived from an EMBL/GenBank/DDBJ whole genome shotgun (WGS) entry which is preliminary data.</text>
</comment>
<evidence type="ECO:0000313" key="10">
    <source>
        <dbReference type="Proteomes" id="UP001207408"/>
    </source>
</evidence>
<evidence type="ECO:0000256" key="1">
    <source>
        <dbReference type="ARBA" id="ARBA00000677"/>
    </source>
</evidence>
<dbReference type="NCBIfam" id="TIGR02227">
    <property type="entry name" value="sigpep_I_bact"/>
    <property type="match status" value="1"/>
</dbReference>
<evidence type="ECO:0000256" key="2">
    <source>
        <dbReference type="ARBA" id="ARBA00009370"/>
    </source>
</evidence>
<feature type="active site" evidence="6">
    <location>
        <position position="42"/>
    </location>
</feature>
<evidence type="ECO:0000256" key="6">
    <source>
        <dbReference type="PIRSR" id="PIRSR600223-1"/>
    </source>
</evidence>
<dbReference type="CDD" id="cd06530">
    <property type="entry name" value="S26_SPase_I"/>
    <property type="match status" value="2"/>
</dbReference>
<protein>
    <recommendedName>
        <fullName evidence="4 7">Signal peptidase I</fullName>
        <ecNumber evidence="3 7">3.4.21.89</ecNumber>
    </recommendedName>
</protein>
<dbReference type="EMBL" id="JAPDPI010000001">
    <property type="protein sequence ID" value="MCW3804198.1"/>
    <property type="molecule type" value="Genomic_DNA"/>
</dbReference>
<reference evidence="9" key="1">
    <citation type="submission" date="2022-10" db="EMBL/GenBank/DDBJ databases">
        <authorList>
            <person name="Yu W.X."/>
        </authorList>
    </citation>
    <scope>NUCLEOTIDE SEQUENCE</scope>
    <source>
        <strain evidence="9">D04</strain>
    </source>
</reference>
<organism evidence="9 10">
    <name type="scientific">Plebeiibacterium marinum</name>
    <dbReference type="NCBI Taxonomy" id="2992111"/>
    <lineage>
        <taxon>Bacteria</taxon>
        <taxon>Pseudomonadati</taxon>
        <taxon>Bacteroidota</taxon>
        <taxon>Bacteroidia</taxon>
        <taxon>Marinilabiliales</taxon>
        <taxon>Marinilabiliaceae</taxon>
        <taxon>Plebeiibacterium</taxon>
    </lineage>
</organism>
<dbReference type="Pfam" id="PF10502">
    <property type="entry name" value="Peptidase_S26"/>
    <property type="match status" value="2"/>
</dbReference>
<dbReference type="AlphaFoldDB" id="A0AAE3MA93"/>
<dbReference type="EC" id="3.4.21.89" evidence="3 7"/>
<dbReference type="InterPro" id="IPR019758">
    <property type="entry name" value="Pept_S26A_signal_pept_1_CS"/>
</dbReference>
<dbReference type="RefSeq" id="WP_301197421.1">
    <property type="nucleotide sequence ID" value="NZ_JAPDPI010000001.1"/>
</dbReference>
<keyword evidence="7" id="KW-0812">Transmembrane</keyword>
<evidence type="ECO:0000256" key="3">
    <source>
        <dbReference type="ARBA" id="ARBA00013208"/>
    </source>
</evidence>
<comment type="similarity">
    <text evidence="2 7">Belongs to the peptidase S26 family.</text>
</comment>
<dbReference type="GO" id="GO:0004252">
    <property type="term" value="F:serine-type endopeptidase activity"/>
    <property type="evidence" value="ECO:0007669"/>
    <property type="project" value="InterPro"/>
</dbReference>
<dbReference type="GO" id="GO:0006465">
    <property type="term" value="P:signal peptide processing"/>
    <property type="evidence" value="ECO:0007669"/>
    <property type="project" value="InterPro"/>
</dbReference>
<dbReference type="PROSITE" id="PS00761">
    <property type="entry name" value="SPASE_I_3"/>
    <property type="match status" value="1"/>
</dbReference>
<keyword evidence="10" id="KW-1185">Reference proteome</keyword>
<feature type="domain" description="Peptidase S26" evidence="8">
    <location>
        <begin position="12"/>
        <end position="163"/>
    </location>
</feature>
<evidence type="ECO:0000256" key="5">
    <source>
        <dbReference type="ARBA" id="ARBA00022801"/>
    </source>
</evidence>
<evidence type="ECO:0000313" key="9">
    <source>
        <dbReference type="EMBL" id="MCW3804198.1"/>
    </source>
</evidence>
<comment type="catalytic activity">
    <reaction evidence="1 7">
        <text>Cleavage of hydrophobic, N-terminal signal or leader sequences from secreted and periplasmic proteins.</text>
        <dbReference type="EC" id="3.4.21.89"/>
    </reaction>
</comment>
<gene>
    <name evidence="9" type="primary">lepB</name>
    <name evidence="9" type="ORF">OM074_01105</name>
</gene>
<name>A0AAE3MA93_9BACT</name>
<dbReference type="Gene3D" id="2.10.109.10">
    <property type="entry name" value="Umud Fragment, subunit A"/>
    <property type="match status" value="2"/>
</dbReference>
<keyword evidence="7" id="KW-0645">Protease</keyword>
<sequence length="355" mass="41940">MKKVLKKNYVYAEWCIAAVLSLFLLVFIHNNFVGVYSFHTSSMNGTLEPGDILWVNKLKPGTGKFVNSTKWFHRSYGIKDLQRKDVVMFNFPEGDSLLKNRPTDSYYYLKRLYGEEEFRGKMENLRYYPVDQRPRFVKRVYGLPGDTVMIEGGRVFCNNIEINYPEYSIGRYLVEESIKPDLINQGIKPYNELTTEEGLVWELYEKDIEDATGIEPGCLPKNYPDRLVFPFSQHLLWNMHNMGPIFIPKKGVEIRLDMDNLKFYERIISVFEENTLELKGEKIFINGKRTDSYKFKMDYYWVIGDNRPHSFDSRFWGFVPDNHILGKVEKVLFSIDPNAKSIFKFRSDRFWKTIE</sequence>
<dbReference type="Proteomes" id="UP001207408">
    <property type="component" value="Unassembled WGS sequence"/>
</dbReference>
<evidence type="ECO:0000256" key="7">
    <source>
        <dbReference type="RuleBase" id="RU362042"/>
    </source>
</evidence>
<feature type="domain" description="Peptidase S26" evidence="8">
    <location>
        <begin position="295"/>
        <end position="331"/>
    </location>
</feature>